<evidence type="ECO:0000256" key="3">
    <source>
        <dbReference type="ARBA" id="ARBA00022827"/>
    </source>
</evidence>
<evidence type="ECO:0000256" key="1">
    <source>
        <dbReference type="ARBA" id="ARBA00001974"/>
    </source>
</evidence>
<evidence type="ECO:0000259" key="4">
    <source>
        <dbReference type="Pfam" id="PF01494"/>
    </source>
</evidence>
<dbReference type="InterPro" id="IPR002938">
    <property type="entry name" value="FAD-bd"/>
</dbReference>
<dbReference type="Pfam" id="PF21274">
    <property type="entry name" value="Rng_hyd_C"/>
    <property type="match status" value="1"/>
</dbReference>
<accession>A0ABV5IPS5</accession>
<evidence type="ECO:0000256" key="2">
    <source>
        <dbReference type="ARBA" id="ARBA00022630"/>
    </source>
</evidence>
<dbReference type="EMBL" id="JBHMEI010000038">
    <property type="protein sequence ID" value="MFB9206518.1"/>
    <property type="molecule type" value="Genomic_DNA"/>
</dbReference>
<proteinExistence type="predicted"/>
<dbReference type="InterPro" id="IPR036188">
    <property type="entry name" value="FAD/NAD-bd_sf"/>
</dbReference>
<name>A0ABV5IPS5_9ACTN</name>
<dbReference type="Gene3D" id="3.40.30.120">
    <property type="match status" value="1"/>
</dbReference>
<comment type="cofactor">
    <cofactor evidence="1">
        <name>FAD</name>
        <dbReference type="ChEBI" id="CHEBI:57692"/>
    </cofactor>
</comment>
<dbReference type="Proteomes" id="UP001589647">
    <property type="component" value="Unassembled WGS sequence"/>
</dbReference>
<dbReference type="NCBIfam" id="NF004780">
    <property type="entry name" value="PRK06126.1"/>
    <property type="match status" value="1"/>
</dbReference>
<sequence>MRQTDIPVLISGGGPVGLATAVELAHHGVRSMVVEPRESVSWLRPRAKTTSARSMELLRRWGLAETLRARSPLAVSWSDAAVFTTGLLGREITRIGGCFGLDLTGSDLAAEPGQQVPQPIVEEVLREAAGDALLTGWRVAGLREDADGVTVDLTSAAGDTREVRAAYVVGCDGARSVTREAIGARYEGRQDARPNFNVVFRAPGLADRVPHGPAVHYWVLNPAQPGMLGRLDLEDLWWCIAQGVPAAGTDPVRLVRNLVGADVEVEILATDPWTARMLLADRYAGGRVFLAGDAAHQNPPYGGHGFNTGIGDAVNIGWKLAAVLSGWAPASLLTSYEAERRPVAAATIEAAAANMATLAPELADPALMGSEPEFERVRPAVAEAVRRTKDSEFHSLDLVLGYTYDGSPVVAGGCGERLPHRWLAPGESLYDRLGPAFSLVGDLSSPEAKVLVERAAELGVPLREVDLPDAPGTLALVRPDQHVAWRSSAPGDAAHALDLAVGRPS</sequence>
<evidence type="ECO:0000313" key="5">
    <source>
        <dbReference type="EMBL" id="MFB9206518.1"/>
    </source>
</evidence>
<comment type="caution">
    <text evidence="5">The sequence shown here is derived from an EMBL/GenBank/DDBJ whole genome shotgun (WGS) entry which is preliminary data.</text>
</comment>
<dbReference type="Pfam" id="PF01494">
    <property type="entry name" value="FAD_binding_3"/>
    <property type="match status" value="1"/>
</dbReference>
<dbReference type="GO" id="GO:0004497">
    <property type="term" value="F:monooxygenase activity"/>
    <property type="evidence" value="ECO:0007669"/>
    <property type="project" value="UniProtKB-KW"/>
</dbReference>
<keyword evidence="6" id="KW-1185">Reference proteome</keyword>
<dbReference type="PANTHER" id="PTHR43004:SF19">
    <property type="entry name" value="BINDING MONOOXYGENASE, PUTATIVE (JCVI)-RELATED"/>
    <property type="match status" value="1"/>
</dbReference>
<dbReference type="InterPro" id="IPR050641">
    <property type="entry name" value="RIFMO-like"/>
</dbReference>
<keyword evidence="5" id="KW-0503">Monooxygenase</keyword>
<protein>
    <submittedName>
        <fullName evidence="5">FAD-dependent monooxygenase</fullName>
    </submittedName>
</protein>
<keyword evidence="5" id="KW-0560">Oxidoreductase</keyword>
<dbReference type="PANTHER" id="PTHR43004">
    <property type="entry name" value="TRK SYSTEM POTASSIUM UPTAKE PROTEIN"/>
    <property type="match status" value="1"/>
</dbReference>
<keyword evidence="3" id="KW-0274">FAD</keyword>
<dbReference type="PRINTS" id="PR00420">
    <property type="entry name" value="RNGMNOXGNASE"/>
</dbReference>
<keyword evidence="2" id="KW-0285">Flavoprotein</keyword>
<gene>
    <name evidence="5" type="ORF">ACFFV7_35340</name>
</gene>
<dbReference type="SUPFAM" id="SSF51905">
    <property type="entry name" value="FAD/NAD(P)-binding domain"/>
    <property type="match status" value="1"/>
</dbReference>
<dbReference type="Gene3D" id="3.30.9.10">
    <property type="entry name" value="D-Amino Acid Oxidase, subunit A, domain 2"/>
    <property type="match status" value="1"/>
</dbReference>
<reference evidence="5 6" key="1">
    <citation type="submission" date="2024-09" db="EMBL/GenBank/DDBJ databases">
        <authorList>
            <person name="Sun Q."/>
            <person name="Mori K."/>
        </authorList>
    </citation>
    <scope>NUCLEOTIDE SEQUENCE [LARGE SCALE GENOMIC DNA]</scope>
    <source>
        <strain evidence="5 6">CCM 3426</strain>
    </source>
</reference>
<evidence type="ECO:0000313" key="6">
    <source>
        <dbReference type="Proteomes" id="UP001589647"/>
    </source>
</evidence>
<dbReference type="Gene3D" id="3.50.50.60">
    <property type="entry name" value="FAD/NAD(P)-binding domain"/>
    <property type="match status" value="1"/>
</dbReference>
<organism evidence="5 6">
    <name type="scientific">Nonomuraea spiralis</name>
    <dbReference type="NCBI Taxonomy" id="46182"/>
    <lineage>
        <taxon>Bacteria</taxon>
        <taxon>Bacillati</taxon>
        <taxon>Actinomycetota</taxon>
        <taxon>Actinomycetes</taxon>
        <taxon>Streptosporangiales</taxon>
        <taxon>Streptosporangiaceae</taxon>
        <taxon>Nonomuraea</taxon>
    </lineage>
</organism>
<feature type="domain" description="FAD-binding" evidence="4">
    <location>
        <begin position="6"/>
        <end position="350"/>
    </location>
</feature>
<dbReference type="RefSeq" id="WP_229824918.1">
    <property type="nucleotide sequence ID" value="NZ_BMRC01000032.1"/>
</dbReference>